<dbReference type="Pfam" id="PF00589">
    <property type="entry name" value="Phage_integrase"/>
    <property type="match status" value="1"/>
</dbReference>
<dbReference type="Proteomes" id="UP001304419">
    <property type="component" value="Chromosome 1"/>
</dbReference>
<keyword evidence="3" id="KW-0238">DNA-binding</keyword>
<reference evidence="7 9" key="2">
    <citation type="submission" date="2023-10" db="EMBL/GenBank/DDBJ databases">
        <title>To unveil natural product biosynthetic capacity in Pseudoalteromonas.</title>
        <authorList>
            <person name="Wang J."/>
        </authorList>
    </citation>
    <scope>NUCLEOTIDE SEQUENCE [LARGE SCALE GENOMIC DNA]</scope>
    <source>
        <strain evidence="7 9">DSM 15914</strain>
    </source>
</reference>
<keyword evidence="2" id="KW-0229">DNA integration</keyword>
<dbReference type="PROSITE" id="PS51898">
    <property type="entry name" value="TYR_RECOMBINASE"/>
    <property type="match status" value="1"/>
</dbReference>
<evidence type="ECO:0000256" key="3">
    <source>
        <dbReference type="ARBA" id="ARBA00023125"/>
    </source>
</evidence>
<dbReference type="InterPro" id="IPR050090">
    <property type="entry name" value="Tyrosine_recombinase_XerCD"/>
</dbReference>
<dbReference type="InterPro" id="IPR002104">
    <property type="entry name" value="Integrase_catalytic"/>
</dbReference>
<dbReference type="InterPro" id="IPR013762">
    <property type="entry name" value="Integrase-like_cat_sf"/>
</dbReference>
<dbReference type="Proteomes" id="UP000646877">
    <property type="component" value="Unassembled WGS sequence"/>
</dbReference>
<dbReference type="AlphaFoldDB" id="A0A8I2H4J0"/>
<dbReference type="PANTHER" id="PTHR30349">
    <property type="entry name" value="PHAGE INTEGRASE-RELATED"/>
    <property type="match status" value="1"/>
</dbReference>
<evidence type="ECO:0000313" key="9">
    <source>
        <dbReference type="Proteomes" id="UP001304419"/>
    </source>
</evidence>
<gene>
    <name evidence="6" type="ORF">F9Y85_10705</name>
    <name evidence="7" type="ORF">R5H13_17090</name>
</gene>
<evidence type="ECO:0000259" key="5">
    <source>
        <dbReference type="PROSITE" id="PS51898"/>
    </source>
</evidence>
<protein>
    <submittedName>
        <fullName evidence="6">DUF3258 domain-containing protein</fullName>
    </submittedName>
</protein>
<reference evidence="6" key="1">
    <citation type="submission" date="2019-10" db="EMBL/GenBank/DDBJ databases">
        <authorList>
            <person name="Paulsen S."/>
        </authorList>
    </citation>
    <scope>NUCLEOTIDE SEQUENCE</scope>
    <source>
        <strain evidence="6">LMG 19692</strain>
    </source>
</reference>
<feature type="domain" description="Tyr recombinase" evidence="5">
    <location>
        <begin position="436"/>
        <end position="626"/>
    </location>
</feature>
<dbReference type="Gene3D" id="1.10.443.10">
    <property type="entry name" value="Intergrase catalytic core"/>
    <property type="match status" value="1"/>
</dbReference>
<dbReference type="GO" id="GO:0003677">
    <property type="term" value="F:DNA binding"/>
    <property type="evidence" value="ECO:0007669"/>
    <property type="project" value="UniProtKB-KW"/>
</dbReference>
<organism evidence="6 8">
    <name type="scientific">Pseudoalteromonas maricaloris</name>
    <dbReference type="NCBI Taxonomy" id="184924"/>
    <lineage>
        <taxon>Bacteria</taxon>
        <taxon>Pseudomonadati</taxon>
        <taxon>Pseudomonadota</taxon>
        <taxon>Gammaproteobacteria</taxon>
        <taxon>Alteromonadales</taxon>
        <taxon>Pseudoalteromonadaceae</taxon>
        <taxon>Pseudoalteromonas</taxon>
    </lineage>
</organism>
<evidence type="ECO:0000313" key="7">
    <source>
        <dbReference type="EMBL" id="WOX28322.1"/>
    </source>
</evidence>
<dbReference type="PANTHER" id="PTHR30349:SF41">
    <property type="entry name" value="INTEGRASE_RECOMBINASE PROTEIN MJ0367-RELATED"/>
    <property type="match status" value="1"/>
</dbReference>
<dbReference type="RefSeq" id="WP_193521896.1">
    <property type="nucleotide sequence ID" value="NZ_CBCSDF010000010.1"/>
</dbReference>
<proteinExistence type="inferred from homology"/>
<dbReference type="InterPro" id="IPR011010">
    <property type="entry name" value="DNA_brk_join_enz"/>
</dbReference>
<evidence type="ECO:0000313" key="8">
    <source>
        <dbReference type="Proteomes" id="UP000646877"/>
    </source>
</evidence>
<dbReference type="Pfam" id="PF11646">
    <property type="entry name" value="DUF3258"/>
    <property type="match status" value="1"/>
</dbReference>
<keyword evidence="4" id="KW-0233">DNA recombination</keyword>
<dbReference type="EMBL" id="WEIA01000005">
    <property type="protein sequence ID" value="NLR21782.1"/>
    <property type="molecule type" value="Genomic_DNA"/>
</dbReference>
<sequence length="630" mass="73246">MRHIKLPENLILRNERFYFRYVFPRKFIGSDIRISLKTKNLQCALQRLDLISPHVNKLKELASSRNDIDTKQLVFKAKSITDDMKQALTFELSKKIIAEEQQGYSSKVHAISGFKTKGIHKHSPEHLRIAAEIMLAIANGSSDELLSGALKRNDFEVLNIFVLVTQYMSLKNSGVSNQQIFANTQVQKSIRQFAKMIDMFSSVGMSIPDESEPGFDFFDDLEVDDFSAEDQDAIEVLKKHDVKFETNSLEFIKFKSLLENSRNLQTKFLASCLLKDQESQQVFESLITPKFDVGNNTNPVPKSEPSGPLFSKVHQEFLEFKIKEGLSERLQSEYARFYEIWCLLVEDKPIETYKASDIGRFIDRCYQLPRKNRAPYSKMSFKECLDYDVPPEDCVQPKTVQGYYKWLQGVFSYAKRDTVEYIQHSPCTIKREFKQRIRGAFNSAELNKFETFAMQTKSVWQKWSLLLAMYTGARRTEIYQLRKSDIRRENGIDYILVTDEHESQRLKTENAKRRIPIHRRLIELGFLDYVENTDERILYEITSAESITSWFARLLTKLDIPSVNELDEMRSFHSFRHTFISNIRNNHSFDLALLQQVVGHELSNGGITDKYTHKSANLKRLAEVVDSFCK</sequence>
<evidence type="ECO:0000256" key="2">
    <source>
        <dbReference type="ARBA" id="ARBA00022908"/>
    </source>
</evidence>
<name>A0A8I2H4J0_9GAMM</name>
<accession>A0A8I2H4J0</accession>
<dbReference type="EMBL" id="CP137578">
    <property type="protein sequence ID" value="WOX28322.1"/>
    <property type="molecule type" value="Genomic_DNA"/>
</dbReference>
<keyword evidence="9" id="KW-1185">Reference proteome</keyword>
<dbReference type="InterPro" id="IPR021672">
    <property type="entry name" value="DUF3258"/>
</dbReference>
<evidence type="ECO:0000256" key="4">
    <source>
        <dbReference type="ARBA" id="ARBA00023172"/>
    </source>
</evidence>
<evidence type="ECO:0000313" key="6">
    <source>
        <dbReference type="EMBL" id="NLR21782.1"/>
    </source>
</evidence>
<dbReference type="CDD" id="cd01184">
    <property type="entry name" value="INT_C_like_1"/>
    <property type="match status" value="1"/>
</dbReference>
<comment type="similarity">
    <text evidence="1">Belongs to the 'phage' integrase family.</text>
</comment>
<dbReference type="SUPFAM" id="SSF56349">
    <property type="entry name" value="DNA breaking-rejoining enzymes"/>
    <property type="match status" value="1"/>
</dbReference>
<evidence type="ECO:0000256" key="1">
    <source>
        <dbReference type="ARBA" id="ARBA00008857"/>
    </source>
</evidence>
<dbReference type="GO" id="GO:0006310">
    <property type="term" value="P:DNA recombination"/>
    <property type="evidence" value="ECO:0007669"/>
    <property type="project" value="UniProtKB-KW"/>
</dbReference>
<dbReference type="GO" id="GO:0015074">
    <property type="term" value="P:DNA integration"/>
    <property type="evidence" value="ECO:0007669"/>
    <property type="project" value="UniProtKB-KW"/>
</dbReference>